<dbReference type="EMBL" id="CP014168">
    <property type="protein sequence ID" value="AOH84142.1"/>
    <property type="molecule type" value="Genomic_DNA"/>
</dbReference>
<evidence type="ECO:0000256" key="11">
    <source>
        <dbReference type="ARBA" id="ARBA00047944"/>
    </source>
</evidence>
<evidence type="ECO:0000256" key="10">
    <source>
        <dbReference type="ARBA" id="ARBA00025699"/>
    </source>
</evidence>
<dbReference type="SUPFAM" id="SSF88697">
    <property type="entry name" value="PUA domain-like"/>
    <property type="match status" value="1"/>
</dbReference>
<dbReference type="Pfam" id="PF04452">
    <property type="entry name" value="Methyltrans_RNA"/>
    <property type="match status" value="1"/>
</dbReference>
<dbReference type="GO" id="GO:0070475">
    <property type="term" value="P:rRNA base methylation"/>
    <property type="evidence" value="ECO:0007669"/>
    <property type="project" value="TreeGrafter"/>
</dbReference>
<keyword evidence="16" id="KW-1185">Reference proteome</keyword>
<dbReference type="Gene3D" id="2.40.240.20">
    <property type="entry name" value="Hypothetical PUA domain-like, domain 1"/>
    <property type="match status" value="1"/>
</dbReference>
<dbReference type="NCBIfam" id="NF008696">
    <property type="entry name" value="PRK11713.3-5"/>
    <property type="match status" value="1"/>
</dbReference>
<dbReference type="GO" id="GO:0070042">
    <property type="term" value="F:rRNA (uridine-N3-)-methyltransferase activity"/>
    <property type="evidence" value="ECO:0007669"/>
    <property type="project" value="TreeGrafter"/>
</dbReference>
<feature type="domain" description="Ribosomal RNA small subunit methyltransferase E methyltransferase" evidence="13">
    <location>
        <begin position="86"/>
        <end position="239"/>
    </location>
</feature>
<comment type="catalytic activity">
    <reaction evidence="11 12">
        <text>uridine(1498) in 16S rRNA + S-adenosyl-L-methionine = N(3)-methyluridine(1498) in 16S rRNA + S-adenosyl-L-homocysteine + H(+)</text>
        <dbReference type="Rhea" id="RHEA:42920"/>
        <dbReference type="Rhea" id="RHEA-COMP:10283"/>
        <dbReference type="Rhea" id="RHEA-COMP:10284"/>
        <dbReference type="ChEBI" id="CHEBI:15378"/>
        <dbReference type="ChEBI" id="CHEBI:57856"/>
        <dbReference type="ChEBI" id="CHEBI:59789"/>
        <dbReference type="ChEBI" id="CHEBI:65315"/>
        <dbReference type="ChEBI" id="CHEBI:74502"/>
        <dbReference type="EC" id="2.1.1.193"/>
    </reaction>
</comment>
<reference evidence="15 16" key="1">
    <citation type="submission" date="2016-01" db="EMBL/GenBank/DDBJ databases">
        <title>Complete genome and mega plasmid sequence of Sphingomonas panacis DCY99 elicits systemic resistance in rice to Xanthomonas oryzae.</title>
        <authorList>
            <person name="Kim Y.J."/>
            <person name="Yang D.C."/>
            <person name="Sing P."/>
        </authorList>
    </citation>
    <scope>NUCLEOTIDE SEQUENCE [LARGE SCALE GENOMIC DNA]</scope>
    <source>
        <strain evidence="15 16">DCY99</strain>
    </source>
</reference>
<dbReference type="InterPro" id="IPR029026">
    <property type="entry name" value="tRNA_m1G_MTases_N"/>
</dbReference>
<dbReference type="InterPro" id="IPR029028">
    <property type="entry name" value="Alpha/beta_knot_MTases"/>
</dbReference>
<keyword evidence="5 12" id="KW-0963">Cytoplasm</keyword>
<protein>
    <recommendedName>
        <fullName evidence="4 12">Ribosomal RNA small subunit methyltransferase E</fullName>
        <ecNumber evidence="3 12">2.1.1.193</ecNumber>
    </recommendedName>
</protein>
<dbReference type="InterPro" id="IPR046886">
    <property type="entry name" value="RsmE_MTase_dom"/>
</dbReference>
<keyword evidence="9 12" id="KW-0949">S-adenosyl-L-methionine</keyword>
<dbReference type="GO" id="GO:0005737">
    <property type="term" value="C:cytoplasm"/>
    <property type="evidence" value="ECO:0007669"/>
    <property type="project" value="UniProtKB-SubCell"/>
</dbReference>
<accession>A0A1B3Z9N3</accession>
<evidence type="ECO:0000256" key="8">
    <source>
        <dbReference type="ARBA" id="ARBA00022679"/>
    </source>
</evidence>
<dbReference type="STRING" id="1560345.AWL63_09355"/>
<evidence type="ECO:0000313" key="15">
    <source>
        <dbReference type="EMBL" id="AOH84142.1"/>
    </source>
</evidence>
<evidence type="ECO:0000256" key="2">
    <source>
        <dbReference type="ARBA" id="ARBA00005528"/>
    </source>
</evidence>
<evidence type="ECO:0000256" key="3">
    <source>
        <dbReference type="ARBA" id="ARBA00012328"/>
    </source>
</evidence>
<dbReference type="Pfam" id="PF20260">
    <property type="entry name" value="PUA_4"/>
    <property type="match status" value="1"/>
</dbReference>
<keyword evidence="8 12" id="KW-0808">Transferase</keyword>
<dbReference type="Proteomes" id="UP000094256">
    <property type="component" value="Chromosome"/>
</dbReference>
<evidence type="ECO:0000256" key="5">
    <source>
        <dbReference type="ARBA" id="ARBA00022490"/>
    </source>
</evidence>
<evidence type="ECO:0000256" key="1">
    <source>
        <dbReference type="ARBA" id="ARBA00004496"/>
    </source>
</evidence>
<dbReference type="RefSeq" id="WP_069204710.1">
    <property type="nucleotide sequence ID" value="NZ_CP014168.1"/>
</dbReference>
<keyword evidence="6 12" id="KW-0698">rRNA processing</keyword>
<gene>
    <name evidence="15" type="ORF">AWL63_09355</name>
</gene>
<dbReference type="InterPro" id="IPR006700">
    <property type="entry name" value="RsmE"/>
</dbReference>
<dbReference type="SUPFAM" id="SSF75217">
    <property type="entry name" value="alpha/beta knot"/>
    <property type="match status" value="1"/>
</dbReference>
<evidence type="ECO:0000259" key="13">
    <source>
        <dbReference type="Pfam" id="PF04452"/>
    </source>
</evidence>
<evidence type="ECO:0000256" key="7">
    <source>
        <dbReference type="ARBA" id="ARBA00022603"/>
    </source>
</evidence>
<evidence type="ECO:0000313" key="16">
    <source>
        <dbReference type="Proteomes" id="UP000094256"/>
    </source>
</evidence>
<dbReference type="InterPro" id="IPR015947">
    <property type="entry name" value="PUA-like_sf"/>
</dbReference>
<dbReference type="Gene3D" id="3.40.1280.10">
    <property type="match status" value="1"/>
</dbReference>
<proteinExistence type="inferred from homology"/>
<evidence type="ECO:0000259" key="14">
    <source>
        <dbReference type="Pfam" id="PF20260"/>
    </source>
</evidence>
<dbReference type="InterPro" id="IPR046887">
    <property type="entry name" value="RsmE_PUA-like"/>
</dbReference>
<comment type="function">
    <text evidence="10 12">Specifically methylates the N3 position of the uracil ring of uridine 1498 (m3U1498) in 16S rRNA. Acts on the fully assembled 30S ribosomal subunit.</text>
</comment>
<dbReference type="OrthoDB" id="9815641at2"/>
<dbReference type="NCBIfam" id="TIGR00046">
    <property type="entry name" value="RsmE family RNA methyltransferase"/>
    <property type="match status" value="1"/>
</dbReference>
<sequence length="246" mass="26515">MIATPAWPPQSTPRLFVEQPLGPGQIRIEGAQAHYLVSVMRTKIGDPVKLFDGVSGEWLGVASMVGKRDLLLDVGEQLREREHVPDLWLCAAPLKKGRIDWLVEKACELGVARLVPTLTRRTVVDRLNLERLRAHMIEAAEQCGRTAVPDLAEPVKLTALLREWPADRTLFFADEAGGVPALAAMRDGGAAAAILIGPEGGFDDAERAAIRALPQAIGISLGPRILRADTAAAAAASLWMAARGDW</sequence>
<evidence type="ECO:0000256" key="6">
    <source>
        <dbReference type="ARBA" id="ARBA00022552"/>
    </source>
</evidence>
<dbReference type="PANTHER" id="PTHR30027:SF3">
    <property type="entry name" value="16S RRNA (URACIL(1498)-N(3))-METHYLTRANSFERASE"/>
    <property type="match status" value="1"/>
</dbReference>
<evidence type="ECO:0000256" key="12">
    <source>
        <dbReference type="PIRNR" id="PIRNR015601"/>
    </source>
</evidence>
<comment type="similarity">
    <text evidence="2 12">Belongs to the RNA methyltransferase RsmE family.</text>
</comment>
<evidence type="ECO:0000256" key="4">
    <source>
        <dbReference type="ARBA" id="ARBA00013673"/>
    </source>
</evidence>
<dbReference type="PANTHER" id="PTHR30027">
    <property type="entry name" value="RIBOSOMAL RNA SMALL SUBUNIT METHYLTRANSFERASE E"/>
    <property type="match status" value="1"/>
</dbReference>
<evidence type="ECO:0000256" key="9">
    <source>
        <dbReference type="ARBA" id="ARBA00022691"/>
    </source>
</evidence>
<feature type="domain" description="Ribosomal RNA small subunit methyltransferase E PUA-like" evidence="14">
    <location>
        <begin position="28"/>
        <end position="72"/>
    </location>
</feature>
<dbReference type="CDD" id="cd18084">
    <property type="entry name" value="RsmE-like"/>
    <property type="match status" value="1"/>
</dbReference>
<dbReference type="EC" id="2.1.1.193" evidence="3 12"/>
<dbReference type="KEGG" id="span:AWL63_09355"/>
<organism evidence="15 16">
    <name type="scientific">Sphingomonas panacis</name>
    <dbReference type="NCBI Taxonomy" id="1560345"/>
    <lineage>
        <taxon>Bacteria</taxon>
        <taxon>Pseudomonadati</taxon>
        <taxon>Pseudomonadota</taxon>
        <taxon>Alphaproteobacteria</taxon>
        <taxon>Sphingomonadales</taxon>
        <taxon>Sphingomonadaceae</taxon>
        <taxon>Sphingomonas</taxon>
    </lineage>
</organism>
<comment type="subcellular location">
    <subcellularLocation>
        <location evidence="1 12">Cytoplasm</location>
    </subcellularLocation>
</comment>
<keyword evidence="7 12" id="KW-0489">Methyltransferase</keyword>
<dbReference type="AlphaFoldDB" id="A0A1B3Z9N3"/>
<name>A0A1B3Z9N3_9SPHN</name>
<dbReference type="PIRSF" id="PIRSF015601">
    <property type="entry name" value="MTase_slr0722"/>
    <property type="match status" value="1"/>
</dbReference>